<evidence type="ECO:0000256" key="1">
    <source>
        <dbReference type="SAM" id="SignalP"/>
    </source>
</evidence>
<dbReference type="PATRIC" id="fig|1449350.3.peg.2395"/>
<comment type="caution">
    <text evidence="3">The sequence shown here is derived from an EMBL/GenBank/DDBJ whole genome shotgun (WGS) entry which is preliminary data.</text>
</comment>
<dbReference type="OrthoDB" id="7444491at2"/>
<dbReference type="STRING" id="1449350.OCH239_03275"/>
<gene>
    <name evidence="3" type="ORF">OCH239_03275</name>
</gene>
<feature type="domain" description="Peptidoglycan binding-like" evidence="2">
    <location>
        <begin position="82"/>
        <end position="126"/>
    </location>
</feature>
<protein>
    <submittedName>
        <fullName evidence="3">Peptidoglycan-binding protein</fullName>
    </submittedName>
</protein>
<dbReference type="InterPro" id="IPR036366">
    <property type="entry name" value="PGBDSf"/>
</dbReference>
<dbReference type="Proteomes" id="UP000022447">
    <property type="component" value="Unassembled WGS sequence"/>
</dbReference>
<dbReference type="RefSeq" id="WP_037262712.1">
    <property type="nucleotide sequence ID" value="NZ_JALZ01000011.1"/>
</dbReference>
<evidence type="ECO:0000259" key="2">
    <source>
        <dbReference type="Pfam" id="PF01471"/>
    </source>
</evidence>
<evidence type="ECO:0000313" key="3">
    <source>
        <dbReference type="EMBL" id="ETX14329.1"/>
    </source>
</evidence>
<reference evidence="3 4" key="1">
    <citation type="submission" date="2014-01" db="EMBL/GenBank/DDBJ databases">
        <title>Roseivivax halodurans JCM 10272 Genome Sequencing.</title>
        <authorList>
            <person name="Lai Q."/>
            <person name="Li G."/>
            <person name="Shao Z."/>
        </authorList>
    </citation>
    <scope>NUCLEOTIDE SEQUENCE [LARGE SCALE GENOMIC DNA]</scope>
    <source>
        <strain evidence="3 4">JCM 10272</strain>
    </source>
</reference>
<dbReference type="SUPFAM" id="SSF47090">
    <property type="entry name" value="PGBD-like"/>
    <property type="match status" value="1"/>
</dbReference>
<dbReference type="Pfam" id="PF01471">
    <property type="entry name" value="PG_binding_1"/>
    <property type="match status" value="1"/>
</dbReference>
<dbReference type="eggNOG" id="COG3409">
    <property type="taxonomic scope" value="Bacteria"/>
</dbReference>
<sequence length="571" mass="58300">MRPHHLPAVAAVLALFIAPLPAAANDAFVGGLVGGFIGSAINNAAQPKTRTVVRQAAPRQVVRKAAPAAKPAVSSFERTQNRETQEALNHFGFNAGTPDGILGSRSRSAISSYQSYLGYSPTGQLTTYERDFLVSSYHRAQAGGASTAQLVASNAEGVRGLLKAYRDEQTNGTGGTATAAIGGHFGLPTVIADAVHEIAKSSDPTAEQLVNRSGFMQLADINGDGRTDYIIDTSVTGSAFWCNARDCAVRVFASTPDGYERNDFQAFNVTPAMFSCTRGTCSKTGDSAPQLAGPLVGPGQPGLPQTQLAATTPAPLAPAPAAAAPVQAALPSFAAAAPAIPTFGTAAGGESLSSECNRINLLATTEAGYTTAETMTDASAALGEQLCLARTYAITAGEGLMDKVAGVSKAQISEQCAGFAPLLAPHVAALSVKPRQEVVADMKAFVLGSGMAPAQLETTARICLASGYLEDDLDVAVGSALLLVALGREPYGEFVGHHLALGRGTAARGDFAAAWYGPALTALDTGAPALVAPGQPERRALLKKASLQLGGAAPAAAPVQASALPVFSVSE</sequence>
<organism evidence="3 4">
    <name type="scientific">Roseivivax halodurans JCM 10272</name>
    <dbReference type="NCBI Taxonomy" id="1449350"/>
    <lineage>
        <taxon>Bacteria</taxon>
        <taxon>Pseudomonadati</taxon>
        <taxon>Pseudomonadota</taxon>
        <taxon>Alphaproteobacteria</taxon>
        <taxon>Rhodobacterales</taxon>
        <taxon>Roseobacteraceae</taxon>
        <taxon>Roseivivax</taxon>
    </lineage>
</organism>
<keyword evidence="4" id="KW-1185">Reference proteome</keyword>
<feature type="signal peptide" evidence="1">
    <location>
        <begin position="1"/>
        <end position="24"/>
    </location>
</feature>
<dbReference type="Gene3D" id="1.10.101.10">
    <property type="entry name" value="PGBD-like superfamily/PGBD"/>
    <property type="match status" value="1"/>
</dbReference>
<dbReference type="AlphaFoldDB" id="X7EE15"/>
<dbReference type="InterPro" id="IPR036365">
    <property type="entry name" value="PGBD-like_sf"/>
</dbReference>
<dbReference type="EMBL" id="JALZ01000011">
    <property type="protein sequence ID" value="ETX14329.1"/>
    <property type="molecule type" value="Genomic_DNA"/>
</dbReference>
<dbReference type="InterPro" id="IPR002477">
    <property type="entry name" value="Peptidoglycan-bd-like"/>
</dbReference>
<keyword evidence="1" id="KW-0732">Signal</keyword>
<proteinExistence type="predicted"/>
<accession>X7EE15</accession>
<feature type="chain" id="PRO_5004977801" evidence="1">
    <location>
        <begin position="25"/>
        <end position="571"/>
    </location>
</feature>
<evidence type="ECO:0000313" key="4">
    <source>
        <dbReference type="Proteomes" id="UP000022447"/>
    </source>
</evidence>
<name>X7EE15_9RHOB</name>